<organism evidence="1 2">
    <name type="scientific">Caballeronia pedi</name>
    <dbReference type="NCBI Taxonomy" id="1777141"/>
    <lineage>
        <taxon>Bacteria</taxon>
        <taxon>Pseudomonadati</taxon>
        <taxon>Pseudomonadota</taxon>
        <taxon>Betaproteobacteria</taxon>
        <taxon>Burkholderiales</taxon>
        <taxon>Burkholderiaceae</taxon>
        <taxon>Caballeronia</taxon>
    </lineage>
</organism>
<dbReference type="RefSeq" id="WP_061177544.1">
    <property type="nucleotide sequence ID" value="NZ_FCOE02000020.1"/>
</dbReference>
<proteinExistence type="predicted"/>
<evidence type="ECO:0000313" key="1">
    <source>
        <dbReference type="EMBL" id="SAK81279.1"/>
    </source>
</evidence>
<dbReference type="Gene3D" id="3.40.50.2000">
    <property type="entry name" value="Glycogen Phosphorylase B"/>
    <property type="match status" value="1"/>
</dbReference>
<keyword evidence="1" id="KW-0808">Transferase</keyword>
<evidence type="ECO:0000313" key="2">
    <source>
        <dbReference type="Proteomes" id="UP000054911"/>
    </source>
</evidence>
<dbReference type="STRING" id="1777141.AWB80_05189"/>
<gene>
    <name evidence="1" type="ORF">AWB80_05189</name>
</gene>
<sequence>MLVFIAPFSAVDRESNRDLGAARKLEFFLSLATQLAHDVVLINTAHEKEGWSHREVRDARVGDRNIREITLRRYPVRTIGKMLNLFEVAAVSRELAKLGKPDTVWIYNPYAFESLLARALTRQSGARLVLQFEDWLFSRRRWHPKPMLDFITWRFLLPAPSLCLAVNEYLSARELQRSSCPVVLCPGVVSDGLIEVCRRRRPFSREGTRTVIGYFGGLSAEKGSDVVLDMIRLSGERFAFHVCGSGPLAAEFERLRAEGHPVRFHGRVDDETLLTLIADCDVLVNPHASIEKMSNGVFPFKVVEYVASGRLVISTDLPAISMKEIHDAICFAKPEAEAIVEALANAEEIYLRKLSKIEKAIDAVSALLTQGAFRHTLSPILAKRGTQ</sequence>
<dbReference type="PANTHER" id="PTHR45947:SF3">
    <property type="entry name" value="SULFOQUINOVOSYL TRANSFERASE SQD2"/>
    <property type="match status" value="1"/>
</dbReference>
<dbReference type="CDD" id="cd03801">
    <property type="entry name" value="GT4_PimA-like"/>
    <property type="match status" value="1"/>
</dbReference>
<dbReference type="PANTHER" id="PTHR45947">
    <property type="entry name" value="SULFOQUINOVOSYL TRANSFERASE SQD2"/>
    <property type="match status" value="1"/>
</dbReference>
<dbReference type="EMBL" id="FCOE02000020">
    <property type="protein sequence ID" value="SAK81279.1"/>
    <property type="molecule type" value="Genomic_DNA"/>
</dbReference>
<dbReference type="AlphaFoldDB" id="A0A158CG38"/>
<dbReference type="Pfam" id="PF13692">
    <property type="entry name" value="Glyco_trans_1_4"/>
    <property type="match status" value="1"/>
</dbReference>
<comment type="caution">
    <text evidence="1">The sequence shown here is derived from an EMBL/GenBank/DDBJ whole genome shotgun (WGS) entry which is preliminary data.</text>
</comment>
<keyword evidence="2" id="KW-1185">Reference proteome</keyword>
<dbReference type="SUPFAM" id="SSF53756">
    <property type="entry name" value="UDP-Glycosyltransferase/glycogen phosphorylase"/>
    <property type="match status" value="1"/>
</dbReference>
<protein>
    <submittedName>
        <fullName evidence="1">Glycosyl transferase</fullName>
    </submittedName>
</protein>
<dbReference type="Proteomes" id="UP000054911">
    <property type="component" value="Unassembled WGS sequence"/>
</dbReference>
<name>A0A158CG38_9BURK</name>
<dbReference type="InterPro" id="IPR050194">
    <property type="entry name" value="Glycosyltransferase_grp1"/>
</dbReference>
<dbReference type="OrthoDB" id="9085174at2"/>
<dbReference type="GO" id="GO:0016757">
    <property type="term" value="F:glycosyltransferase activity"/>
    <property type="evidence" value="ECO:0007669"/>
    <property type="project" value="TreeGrafter"/>
</dbReference>
<accession>A0A158CG38</accession>
<reference evidence="1" key="1">
    <citation type="submission" date="2016-01" db="EMBL/GenBank/DDBJ databases">
        <authorList>
            <person name="Peeters C."/>
        </authorList>
    </citation>
    <scope>NUCLEOTIDE SEQUENCE [LARGE SCALE GENOMIC DNA]</scope>
    <source>
        <strain evidence="1">LMG 29323</strain>
    </source>
</reference>